<sequence>MAPNLYLATRKMFRPDQWKVFNQKKTPSKVLLHQTTPVPGVYCVDETGKRFLVAIEPIIDRRDSERIFEDISTGNPPTTINDMQPVHYRVLRDKPEVRYCKILDRYMFVGELEKRWDTYVHRDGIISYMFRLDNPHLYVSTGYGKIGKNGEIPKPPKVPRYHKGIYEDLWSRDPVTSAYTRMKAGEAEKAKEMKEKGKRDLV</sequence>
<evidence type="ECO:0000313" key="1">
    <source>
        <dbReference type="EMBL" id="KAB8296035.1"/>
    </source>
</evidence>
<reference evidence="1 2" key="1">
    <citation type="submission" date="2019-06" db="EMBL/GenBank/DDBJ databases">
        <title>Genome Sequence of the Brown Rot Fungal Pathogen Monilinia laxa.</title>
        <authorList>
            <person name="De Miccolis Angelini R.M."/>
            <person name="Landi L."/>
            <person name="Abate D."/>
            <person name="Pollastro S."/>
            <person name="Romanazzi G."/>
            <person name="Faretra F."/>
        </authorList>
    </citation>
    <scope>NUCLEOTIDE SEQUENCE [LARGE SCALE GENOMIC DNA]</scope>
    <source>
        <strain evidence="1 2">Mlax316</strain>
    </source>
</reference>
<proteinExistence type="predicted"/>
<comment type="caution">
    <text evidence="1">The sequence shown here is derived from an EMBL/GenBank/DDBJ whole genome shotgun (WGS) entry which is preliminary data.</text>
</comment>
<gene>
    <name evidence="1" type="ORF">EYC80_008844</name>
</gene>
<dbReference type="Proteomes" id="UP000326757">
    <property type="component" value="Unassembled WGS sequence"/>
</dbReference>
<protein>
    <submittedName>
        <fullName evidence="1">Uncharacterized protein</fullName>
    </submittedName>
</protein>
<name>A0A5N6K1N3_MONLA</name>
<keyword evidence="2" id="KW-1185">Reference proteome</keyword>
<accession>A0A5N6K1N3</accession>
<dbReference type="AlphaFoldDB" id="A0A5N6K1N3"/>
<dbReference type="OrthoDB" id="3548789at2759"/>
<organism evidence="1 2">
    <name type="scientific">Monilinia laxa</name>
    <name type="common">Brown rot fungus</name>
    <name type="synonym">Sclerotinia laxa</name>
    <dbReference type="NCBI Taxonomy" id="61186"/>
    <lineage>
        <taxon>Eukaryota</taxon>
        <taxon>Fungi</taxon>
        <taxon>Dikarya</taxon>
        <taxon>Ascomycota</taxon>
        <taxon>Pezizomycotina</taxon>
        <taxon>Leotiomycetes</taxon>
        <taxon>Helotiales</taxon>
        <taxon>Sclerotiniaceae</taxon>
        <taxon>Monilinia</taxon>
    </lineage>
</organism>
<dbReference type="EMBL" id="VIGI01000009">
    <property type="protein sequence ID" value="KAB8296035.1"/>
    <property type="molecule type" value="Genomic_DNA"/>
</dbReference>
<evidence type="ECO:0000313" key="2">
    <source>
        <dbReference type="Proteomes" id="UP000326757"/>
    </source>
</evidence>